<proteinExistence type="predicted"/>
<protein>
    <submittedName>
        <fullName evidence="1">Uncharacterized protein</fullName>
    </submittedName>
</protein>
<comment type="caution">
    <text evidence="1">The sequence shown here is derived from an EMBL/GenBank/DDBJ whole genome shotgun (WGS) entry which is preliminary data.</text>
</comment>
<organism evidence="1 2">
    <name type="scientific">Sphaerodactylus townsendi</name>
    <dbReference type="NCBI Taxonomy" id="933632"/>
    <lineage>
        <taxon>Eukaryota</taxon>
        <taxon>Metazoa</taxon>
        <taxon>Chordata</taxon>
        <taxon>Craniata</taxon>
        <taxon>Vertebrata</taxon>
        <taxon>Euteleostomi</taxon>
        <taxon>Lepidosauria</taxon>
        <taxon>Squamata</taxon>
        <taxon>Bifurcata</taxon>
        <taxon>Gekkota</taxon>
        <taxon>Sphaerodactylidae</taxon>
        <taxon>Sphaerodactylus</taxon>
    </lineage>
</organism>
<name>A0ACB8EB53_9SAUR</name>
<reference evidence="1" key="1">
    <citation type="submission" date="2021-08" db="EMBL/GenBank/DDBJ databases">
        <title>The first chromosome-level gecko genome reveals the dynamic sex chromosomes of Neotropical dwarf geckos (Sphaerodactylidae: Sphaerodactylus).</title>
        <authorList>
            <person name="Pinto B.J."/>
            <person name="Keating S.E."/>
            <person name="Gamble T."/>
        </authorList>
    </citation>
    <scope>NUCLEOTIDE SEQUENCE</scope>
    <source>
        <strain evidence="1">TG3544</strain>
    </source>
</reference>
<dbReference type="EMBL" id="CM037627">
    <property type="protein sequence ID" value="KAH7989780.1"/>
    <property type="molecule type" value="Genomic_DNA"/>
</dbReference>
<gene>
    <name evidence="1" type="ORF">K3G42_014407</name>
</gene>
<accession>A0ACB8EB53</accession>
<sequence length="2217" mass="246070">MCGTICESFHYSVLEEKKSGSLVANVLKDLKIDVKELSVRGAQLVSEGTKQYFHLDPQTGNVILTDRIDRETLCGQKDPCVLLSEIMLENPLEIHRTEVEIEDVNDNSPQFSKKEFFFEISEHTSINTRFPLEKAQDLDKGENAVQNYTLSPNGHFMLDVRSHSDGTKYAELVLQRQLDREENAQLFLILSAVDGGTPKRTGSTNIVIDVLDANDNFPQFGDSLYKVKLKENTPRDTLVTKMEATDRDSGFYGDITYSFSQVPENVFKAFNINKHTGELTVGGTIDYEEERSCEINIKATDGGGLSAYCKVIVEIEDKNDNAPEVTLKSIINPLPEDSPPDTVVALFRVTDRDSGDNARTSCTTEANLPFALKATVNNYYQLMTHRALDRETVSEYNITITATDWGSPRLTSTRILSIQISDVNDNAPVFEKSIYEMQLWENNIPGLLIGLVQAKDLDRAKNAKVTYSVLPGKVSDQPVSSYVSINSETGNLYAIRSLDYEQIKEFQVTVSALDSGSPPLSSKVVVRVVVMDENDNTPFILYPLQNGTSPSNDLVPRGAEAGYLVTKVVAVDKDSGQNSWLSYELLKATEPGLFSVGVQNGEVKTMRPINKRDSFKQKLIIGVKDNGHPPQSTSATLSILLVDGFSDPYMKSVDVPKDEMVQEEDRNLTMYLVICLAVISVIFLVSMVGFVAIKIQKRRKFTASSALNFPVGPNFPENRGDVDAGSLSRGYNYEVCLGGGSLNSEFRFLRPLFPVFSVEPAQTQIAQRISPDAQEVPSHAAEGQLMNEFLLNDKDYGGYSLLQAQDGAIAQCKTHTTGESALLKNLQPLNKEITDLKQLAAFFPEEKKSGSLVANVLKDLKVDVKELVNRRARLVSEGTKQYFQLDPQSGNVIVHERIDREALCDQKDLCILTAEIVLENPLQVQRIEVEIEDVNDNSPQFSKKEYHFKIPEQVPMNTRFPLETAEDSDKGDNAVQNYTLSPNGHFTLDVKSRRDGSKYAELVLQRQLDREENAQLFLILSAVDGGTPKRTGTMNIVIDVLDTNDNFPQFGDSLYKVKLRENTPRGTLVTKVEATDRDFGSFGEITYFFSQVPKNVLKAFSLNKHTGELTVAGSIDYEEERNYAINIEATDGGGLSAYCQVMVEVEDRNDNAPEVTLTSLTSPLPEDSPSDTVVALFRVTDRDSGDNGRTACTTEASLPFLLKKSVNNYYQLVTQQPLDREKDSEYNITVTATDGGSPRLTSTRIINVQISDINDNAPVFEKSTYEMQLWENNIPGLLIGLIQAKDLDTEQNSKVTYSLLPGEVSDQPASSYVSINSETGNLYAIRSVDYEQIKEFQVTVRAVDNGSPPLSSEVIVRVVIMDENDNAPFILYPLQNGTSPSNDLVPRGAEAGYLVTKVVAVDRDSGQNSWLSYELLKATEPGLFSVGAQNGEVKTMRPINKRDSLKQKLIIGVRDNGHPPQSTSATLSILLVDGFSDPYMKSVDVPKDEMVQEEDRTLTMYLVICLAVISFIFLVSAVVFVAVKIQKRRKFIASSTVNFPVGPNYPENYEDVDSGSLSRAYNYEVCLAGGSLNSEFRFLRPLFPVFSVEPSQNQGIQKMSTGSQEVPSHAAEGQLMSEIVGSPHELIHYQDFCMIIVEVLSCIIPPFSANALPSQIVLEERKSGSLVANVLKDLKVDVKELSARRARLVSENSKQYFQLDPHSGNVFLKDRIDREALCGQKDPCVLLSEIVLENPVQVHRIEVEIEDVNDNPPQFSKKEFLLEIPEHTSTGTRIPLESAEDADRGENAVQDYSLSPNGHFSLDVQNRSDGSKGAELILQKQLDREEVAQLSLILSAVDWGRPRKTGTAKIVIAVLDANDNAPQFHRSVYKVKLWENCLPNTLVTKVNATDRDLGSYGDVTYSFSQLPDNVARSFKLNKHTGELTVAGDIDYEEERNYEINVKATDGGGLSAYCKVIVEVEDRNDNAPEVTLTSLISPLLEDSPLDTLVALFRITDRDSGDNGRTACATEAKLPFLLKASENNYYQLVTQQPLDRERDSEYNITITAVDWGSPKLTSIRIINVQISDVNDNAPVFEKSRYEMQMRENNIPGLLIGLVHADDLDAEQNAKVTYSLLPGTVSDQPVSSYISINSETGNLYAIRSLDFEHVKDFHVTVRAVDSGSPPLSSEVIVHSSCCMWMKMIIPHSSCMSLFQEQHFPTSNDLVVPQGSEAGYLRSSR</sequence>
<evidence type="ECO:0000313" key="2">
    <source>
        <dbReference type="Proteomes" id="UP000827872"/>
    </source>
</evidence>
<dbReference type="Proteomes" id="UP000827872">
    <property type="component" value="Linkage Group LG14"/>
</dbReference>
<evidence type="ECO:0000313" key="1">
    <source>
        <dbReference type="EMBL" id="KAH7989780.1"/>
    </source>
</evidence>
<keyword evidence="2" id="KW-1185">Reference proteome</keyword>